<keyword evidence="12" id="KW-0732">Signal</keyword>
<reference evidence="14" key="1">
    <citation type="journal article" date="2016" name="Nat. Commun.">
        <title>The channel catfish genome sequence provides insights into the evolution of scale formation in teleosts.</title>
        <authorList>
            <person name="Liu Z."/>
            <person name="Liu S."/>
            <person name="Yao J."/>
            <person name="Bao L."/>
            <person name="Zhang J."/>
            <person name="Li Y."/>
            <person name="Jiang C."/>
            <person name="Sun L."/>
            <person name="Wang R."/>
            <person name="Zhang Y."/>
            <person name="Zhou T."/>
            <person name="Zeng Q."/>
            <person name="Fu Q."/>
            <person name="Gao S."/>
            <person name="Li N."/>
            <person name="Koren S."/>
            <person name="Jiang Y."/>
            <person name="Zimin A."/>
            <person name="Xu P."/>
            <person name="Phillippy A.M."/>
            <person name="Geng X."/>
            <person name="Song L."/>
            <person name="Sun F."/>
            <person name="Li C."/>
            <person name="Wang X."/>
            <person name="Chen A."/>
            <person name="Jin Y."/>
            <person name="Yuan Z."/>
            <person name="Yang Y."/>
            <person name="Tan S."/>
            <person name="Peatman E."/>
            <person name="Lu J."/>
            <person name="Qin Z."/>
            <person name="Dunham R."/>
            <person name="Li Z."/>
            <person name="Sonstegard T."/>
            <person name="Feng J."/>
            <person name="Danzmann R.G."/>
            <person name="Schroeder S."/>
            <person name="Scheffler B."/>
            <person name="Duke M.V."/>
            <person name="Ballard L."/>
            <person name="Kucuktas H."/>
            <person name="Kaltenboeck L."/>
            <person name="Liu H."/>
            <person name="Armbruster J."/>
            <person name="Xie Y."/>
            <person name="Kirby M.L."/>
            <person name="Tian Y."/>
            <person name="Flanagan M.E."/>
            <person name="Mu W."/>
            <person name="Waldbieser G.C."/>
        </authorList>
    </citation>
    <scope>NUCLEOTIDE SEQUENCE [LARGE SCALE GENOMIC DNA]</scope>
    <source>
        <strain evidence="14">SDA103</strain>
    </source>
</reference>
<evidence type="ECO:0000313" key="14">
    <source>
        <dbReference type="Proteomes" id="UP000221080"/>
    </source>
</evidence>
<evidence type="ECO:0000256" key="2">
    <source>
        <dbReference type="ARBA" id="ARBA00022525"/>
    </source>
</evidence>
<evidence type="ECO:0000256" key="7">
    <source>
        <dbReference type="ARBA" id="ARBA00022875"/>
    </source>
</evidence>
<dbReference type="KEGG" id="ipu:108279317"/>
<dbReference type="InterPro" id="IPR050392">
    <property type="entry name" value="Collagen/C1q_domain"/>
</dbReference>
<organism evidence="14 15">
    <name type="scientific">Ictalurus punctatus</name>
    <name type="common">Channel catfish</name>
    <name type="synonym">Silurus punctatus</name>
    <dbReference type="NCBI Taxonomy" id="7998"/>
    <lineage>
        <taxon>Eukaryota</taxon>
        <taxon>Metazoa</taxon>
        <taxon>Chordata</taxon>
        <taxon>Craniata</taxon>
        <taxon>Vertebrata</taxon>
        <taxon>Euteleostomi</taxon>
        <taxon>Actinopterygii</taxon>
        <taxon>Neopterygii</taxon>
        <taxon>Teleostei</taxon>
        <taxon>Ostariophysi</taxon>
        <taxon>Siluriformes</taxon>
        <taxon>Ictaluridae</taxon>
        <taxon>Ictalurus</taxon>
    </lineage>
</organism>
<dbReference type="PANTHER" id="PTHR15427:SF26">
    <property type="entry name" value="COMPLEMENT C1Q SUBCOMPONENT SUBUNIT A"/>
    <property type="match status" value="1"/>
</dbReference>
<keyword evidence="6" id="KW-0391">Immunity</keyword>
<evidence type="ECO:0000256" key="5">
    <source>
        <dbReference type="ARBA" id="ARBA00022737"/>
    </source>
</evidence>
<dbReference type="PROSITE" id="PS50871">
    <property type="entry name" value="C1Q"/>
    <property type="match status" value="1"/>
</dbReference>
<dbReference type="GO" id="GO:0006958">
    <property type="term" value="P:complement activation, classical pathway"/>
    <property type="evidence" value="ECO:0007669"/>
    <property type="project" value="UniProtKB-KW"/>
</dbReference>
<evidence type="ECO:0000256" key="3">
    <source>
        <dbReference type="ARBA" id="ARBA00022530"/>
    </source>
</evidence>
<keyword evidence="8" id="KW-1015">Disulfide bond</keyword>
<evidence type="ECO:0000256" key="1">
    <source>
        <dbReference type="ARBA" id="ARBA00004498"/>
    </source>
</evidence>
<sequence>MQLSVHLVGAVWVAVLLSFSLCQDNCQMKDGQPGEPGHPGRDGLPGQKGEKGKPGLQVDLSKEALIALKGDKGEDGPIGDIGDKGFHGLLGPPGLIGPPGNPGRSAGSGLSNVNKAAFTVVRKKNEYPRYNSPVIFNEELTNLNKDFDIAKGQFTCKVAGTYYFVFHFVSEGDLCIKLISDSKDNVNLLFCDYNQRKSSITQVLSGGAVIQLAKGNSVRLEPARITGHHRETNKMSKTEMSVFSGFLIFASG</sequence>
<evidence type="ECO:0000256" key="9">
    <source>
        <dbReference type="ARBA" id="ARBA00023180"/>
    </source>
</evidence>
<feature type="signal peptide" evidence="12">
    <location>
        <begin position="1"/>
        <end position="22"/>
    </location>
</feature>
<dbReference type="Pfam" id="PF00386">
    <property type="entry name" value="C1q"/>
    <property type="match status" value="1"/>
</dbReference>
<dbReference type="RefSeq" id="XP_017348961.1">
    <property type="nucleotide sequence ID" value="XM_017493472.3"/>
</dbReference>
<keyword evidence="2" id="KW-0964">Secreted</keyword>
<dbReference type="GO" id="GO:0005581">
    <property type="term" value="C:collagen trimer"/>
    <property type="evidence" value="ECO:0007669"/>
    <property type="project" value="UniProtKB-KW"/>
</dbReference>
<feature type="domain" description="C1q" evidence="13">
    <location>
        <begin position="111"/>
        <end position="252"/>
    </location>
</feature>
<dbReference type="GO" id="GO:0045087">
    <property type="term" value="P:innate immune response"/>
    <property type="evidence" value="ECO:0007669"/>
    <property type="project" value="UniProtKB-KW"/>
</dbReference>
<protein>
    <submittedName>
        <fullName evidence="15">Complement C1q subcomponent subunit A</fullName>
    </submittedName>
</protein>
<dbReference type="SUPFAM" id="SSF49842">
    <property type="entry name" value="TNF-like"/>
    <property type="match status" value="1"/>
</dbReference>
<dbReference type="AlphaFoldDB" id="A0A2D0T2C6"/>
<reference evidence="15" key="2">
    <citation type="submission" date="2025-08" db="UniProtKB">
        <authorList>
            <consortium name="RefSeq"/>
        </authorList>
    </citation>
    <scope>IDENTIFICATION</scope>
    <source>
        <tissue evidence="15">Blood</tissue>
    </source>
</reference>
<keyword evidence="9" id="KW-0325">Glycoprotein</keyword>
<gene>
    <name evidence="15" type="primary">c1qa</name>
</gene>
<evidence type="ECO:0000256" key="11">
    <source>
        <dbReference type="SAM" id="MobiDB-lite"/>
    </source>
</evidence>
<keyword evidence="7" id="KW-0180">Complement pathway</keyword>
<dbReference type="PANTHER" id="PTHR15427">
    <property type="entry name" value="EMILIN ELASTIN MICROFIBRIL INTERFACE-LOCATED PROTEIN ELASTIN MICROFIBRIL INTERFACER"/>
    <property type="match status" value="1"/>
</dbReference>
<dbReference type="Proteomes" id="UP000221080">
    <property type="component" value="Chromosome 18"/>
</dbReference>
<evidence type="ECO:0000256" key="6">
    <source>
        <dbReference type="ARBA" id="ARBA00022859"/>
    </source>
</evidence>
<keyword evidence="14" id="KW-1185">Reference proteome</keyword>
<dbReference type="PRINTS" id="PR00007">
    <property type="entry name" value="COMPLEMNTC1Q"/>
</dbReference>
<keyword evidence="10" id="KW-0379">Hydroxylation</keyword>
<keyword evidence="3" id="KW-0272">Extracellular matrix</keyword>
<dbReference type="OMA" id="YYFVFHF"/>
<dbReference type="OrthoDB" id="6343173at2759"/>
<comment type="subcellular location">
    <subcellularLocation>
        <location evidence="1">Secreted</location>
        <location evidence="1">Extracellular space</location>
        <location evidence="1">Extracellular matrix</location>
    </subcellularLocation>
</comment>
<dbReference type="GeneID" id="108279317"/>
<feature type="region of interest" description="Disordered" evidence="11">
    <location>
        <begin position="30"/>
        <end position="56"/>
    </location>
</feature>
<dbReference type="CTD" id="712"/>
<evidence type="ECO:0000256" key="10">
    <source>
        <dbReference type="ARBA" id="ARBA00023278"/>
    </source>
</evidence>
<dbReference type="InterPro" id="IPR001073">
    <property type="entry name" value="C1q_dom"/>
</dbReference>
<dbReference type="STRING" id="7998.ENSIPUP00000002036"/>
<evidence type="ECO:0000259" key="13">
    <source>
        <dbReference type="PROSITE" id="PS50871"/>
    </source>
</evidence>
<keyword evidence="5" id="KW-0677">Repeat</keyword>
<dbReference type="InterPro" id="IPR008983">
    <property type="entry name" value="Tumour_necrosis_fac-like_dom"/>
</dbReference>
<accession>A0A2D0T2C6</accession>
<keyword evidence="4" id="KW-0399">Innate immunity</keyword>
<evidence type="ECO:0000256" key="8">
    <source>
        <dbReference type="ARBA" id="ARBA00023157"/>
    </source>
</evidence>
<evidence type="ECO:0000313" key="15">
    <source>
        <dbReference type="RefSeq" id="XP_017348961.1"/>
    </source>
</evidence>
<evidence type="ECO:0000256" key="4">
    <source>
        <dbReference type="ARBA" id="ARBA00022588"/>
    </source>
</evidence>
<name>A0A2D0T2C6_ICTPU</name>
<feature type="chain" id="PRO_5011999837" evidence="12">
    <location>
        <begin position="23"/>
        <end position="252"/>
    </location>
</feature>
<dbReference type="Gene3D" id="2.60.120.40">
    <property type="match status" value="1"/>
</dbReference>
<proteinExistence type="predicted"/>
<evidence type="ECO:0000256" key="12">
    <source>
        <dbReference type="SAM" id="SignalP"/>
    </source>
</evidence>
<dbReference type="SMART" id="SM00110">
    <property type="entry name" value="C1Q"/>
    <property type="match status" value="1"/>
</dbReference>